<evidence type="ECO:0000313" key="5">
    <source>
        <dbReference type="EMBL" id="RWS01281.1"/>
    </source>
</evidence>
<dbReference type="CDD" id="cd00303">
    <property type="entry name" value="retropepsin_like"/>
    <property type="match status" value="1"/>
</dbReference>
<reference evidence="5 6" key="1">
    <citation type="journal article" date="2018" name="Gigascience">
        <title>Genomes of trombidid mites reveal novel predicted allergens and laterally-transferred genes associated with secondary metabolism.</title>
        <authorList>
            <person name="Dong X."/>
            <person name="Chaisiri K."/>
            <person name="Xia D."/>
            <person name="Armstrong S.D."/>
            <person name="Fang Y."/>
            <person name="Donnelly M.J."/>
            <person name="Kadowaki T."/>
            <person name="McGarry J.W."/>
            <person name="Darby A.C."/>
            <person name="Makepeace B.L."/>
        </authorList>
    </citation>
    <scope>NUCLEOTIDE SEQUENCE [LARGE SCALE GENOMIC DNA]</scope>
    <source>
        <strain evidence="5">UoL-WK</strain>
    </source>
</reference>
<evidence type="ECO:0000259" key="4">
    <source>
        <dbReference type="Pfam" id="PF03732"/>
    </source>
</evidence>
<evidence type="ECO:0000313" key="6">
    <source>
        <dbReference type="Proteomes" id="UP000285301"/>
    </source>
</evidence>
<feature type="region of interest" description="Disordered" evidence="1">
    <location>
        <begin position="552"/>
        <end position="599"/>
    </location>
</feature>
<dbReference type="OrthoDB" id="6783748at2759"/>
<evidence type="ECO:0000256" key="3">
    <source>
        <dbReference type="SAM" id="SignalP"/>
    </source>
</evidence>
<sequence length="1223" mass="142299">MNSSSYLQLFSLFLYSLICYVTSRCKTDDSLPHWDHVVIIPWKGIKTFPHAKDKDNNFYFNGPLQDIARLEPANLSQTLMSLFRPRSMHLAECDFCGNETEILQGFEEIKFFKNRPNRFIIKAIVSASNDEDEIVSFPNWKRSISYRDVIKYDLLEVFYEHFQLEIHRIRRYYERVILHAHSLTKTDQVAIDTMKTLESMIKIMSLFDYAIRREAGIPETDVLLMHISREELPLSLVSANYLFFLLRSIDMLKLNSVNLTEIYKSWESRYHDILCSTHLTTNHIFFYLRFDLFLRNKSQDSSNVAQKDNLTVYGIRKLPVNLLLSIGDKLLTTIFWLFTLYLLLHARYYIFPGFFLPALVIRQANSVIAFSFLTLEFNEYITCVQIVFGILLFVLYFFLSRPKVIVTTHRGRIQPLSGETSLLRNFRVRFSFIVTKHELFQSREQEVTLEFPLESDQPIPATVRYFRLQTNLHMWYLIERGRVLKFEFATPIQFEGCRPDGQIVIIAHQNVSIPYNKIIWQGGANPLGMDEHCFGHGVAELIGRVDISYNTYDTPQETDNQSNESDTSTLEETSDPPSLTPQNVTHQRHSTPINSEDQEKENLDLDWDMSFPYAQDPNRQDTMQNNVETAINSRPIYQIGNYFNGFESEDVEEYLIRFERIADCNSWTQEQRKQHLPAYLRNAAESWHHSYHLLNPDCTWDELKDALKAAFPSSQQLVLQRSLLTHTQGPNDSIPSYFHFMRYLCDRVDPNMPEQKRKDYIIRGLRQPYLCMVLAANPADCEELWVVLQRIRQAEIISDMRPSNNITEPNNCPILTNLVRPQTVSQASTAPNNQPFRTPMILQRDPMERVMNRLCNRLERMEMALRRNSNVERARPEGNPRMTRTEDGRVICFRCNQPEKESGKLTKATLEGRIANVFQIPQSFYKMLTIVGAVNNVYTYLIIDTGAVVSIITEEFAKEVGEIIYRPDTFEISLMSNQTIKIDKLLYATVSYDGTHTEVRFLVVKEFAFPALLGLDWCRRAEVNINFGKCFEVTPGLDWIPIPKRNPQVICRLPETLASVHVTSNAGRRKQYNLKITGTTSELNYDLVHPEDRDDFITITIDNPTQRNLDVETNISIYDEYDDFESVNNPVMVIPSLLTNLEVDLKAVLSETERELFFKLIQEFRNLFKTSNQTLTRTNITSHQIDTGDARPINQAPYRASLREFTIIEEQITEMLMADIIEP</sequence>
<keyword evidence="6" id="KW-1185">Reference proteome</keyword>
<feature type="compositionally biased region" description="Polar residues" evidence="1">
    <location>
        <begin position="552"/>
        <end position="595"/>
    </location>
</feature>
<keyword evidence="3" id="KW-0732">Signal</keyword>
<keyword evidence="2" id="KW-0812">Transmembrane</keyword>
<dbReference type="PANTHER" id="PTHR33194:SF4">
    <property type="entry name" value="CCHC-TYPE DOMAIN-CONTAINING PROTEIN"/>
    <property type="match status" value="1"/>
</dbReference>
<feature type="domain" description="Retrotransposon gag" evidence="4">
    <location>
        <begin position="678"/>
        <end position="767"/>
    </location>
</feature>
<dbReference type="Pfam" id="PF03732">
    <property type="entry name" value="Retrotrans_gag"/>
    <property type="match status" value="1"/>
</dbReference>
<dbReference type="STRING" id="1965070.A0A443QE51"/>
<proteinExistence type="predicted"/>
<feature type="signal peptide" evidence="3">
    <location>
        <begin position="1"/>
        <end position="23"/>
    </location>
</feature>
<dbReference type="EMBL" id="NCKU01009500">
    <property type="protein sequence ID" value="RWS01281.1"/>
    <property type="molecule type" value="Genomic_DNA"/>
</dbReference>
<evidence type="ECO:0000256" key="1">
    <source>
        <dbReference type="SAM" id="MobiDB-lite"/>
    </source>
</evidence>
<accession>A0A443QE51</accession>
<comment type="caution">
    <text evidence="5">The sequence shown here is derived from an EMBL/GenBank/DDBJ whole genome shotgun (WGS) entry which is preliminary data.</text>
</comment>
<dbReference type="InterPro" id="IPR005162">
    <property type="entry name" value="Retrotrans_gag_dom"/>
</dbReference>
<evidence type="ECO:0000256" key="2">
    <source>
        <dbReference type="SAM" id="Phobius"/>
    </source>
</evidence>
<feature type="transmembrane region" description="Helical" evidence="2">
    <location>
        <begin position="380"/>
        <end position="399"/>
    </location>
</feature>
<dbReference type="Proteomes" id="UP000285301">
    <property type="component" value="Unassembled WGS sequence"/>
</dbReference>
<feature type="chain" id="PRO_5019466257" description="Retrotransposon gag domain-containing protein" evidence="3">
    <location>
        <begin position="24"/>
        <end position="1223"/>
    </location>
</feature>
<keyword evidence="2" id="KW-1133">Transmembrane helix</keyword>
<dbReference type="Gene3D" id="2.40.70.10">
    <property type="entry name" value="Acid Proteases"/>
    <property type="match status" value="1"/>
</dbReference>
<dbReference type="InterPro" id="IPR021109">
    <property type="entry name" value="Peptidase_aspartic_dom_sf"/>
</dbReference>
<dbReference type="PANTHER" id="PTHR33194">
    <property type="entry name" value="ZINC KNUCKLE DOMAINCONTAINING PROTEIN"/>
    <property type="match status" value="1"/>
</dbReference>
<keyword evidence="2" id="KW-0472">Membrane</keyword>
<organism evidence="5 6">
    <name type="scientific">Dinothrombium tinctorium</name>
    <dbReference type="NCBI Taxonomy" id="1965070"/>
    <lineage>
        <taxon>Eukaryota</taxon>
        <taxon>Metazoa</taxon>
        <taxon>Ecdysozoa</taxon>
        <taxon>Arthropoda</taxon>
        <taxon>Chelicerata</taxon>
        <taxon>Arachnida</taxon>
        <taxon>Acari</taxon>
        <taxon>Acariformes</taxon>
        <taxon>Trombidiformes</taxon>
        <taxon>Prostigmata</taxon>
        <taxon>Anystina</taxon>
        <taxon>Parasitengona</taxon>
        <taxon>Trombidioidea</taxon>
        <taxon>Trombidiidae</taxon>
        <taxon>Dinothrombium</taxon>
    </lineage>
</organism>
<protein>
    <recommendedName>
        <fullName evidence="4">Retrotransposon gag domain-containing protein</fullName>
    </recommendedName>
</protein>
<gene>
    <name evidence="5" type="ORF">B4U79_16751</name>
</gene>
<dbReference type="SUPFAM" id="SSF50630">
    <property type="entry name" value="Acid proteases"/>
    <property type="match status" value="1"/>
</dbReference>
<name>A0A443QE51_9ACAR</name>
<feature type="non-terminal residue" evidence="5">
    <location>
        <position position="1223"/>
    </location>
</feature>
<dbReference type="AlphaFoldDB" id="A0A443QE51"/>